<reference evidence="3" key="1">
    <citation type="submission" date="2024-07" db="EMBL/GenBank/DDBJ databases">
        <authorList>
            <person name="Li X.-J."/>
            <person name="Wang X."/>
        </authorList>
    </citation>
    <scope>NUCLEOTIDE SEQUENCE</scope>
    <source>
        <strain evidence="3">HSP-334</strain>
    </source>
</reference>
<dbReference type="KEGG" id="lrug:AB8B22_04255"/>
<dbReference type="RefSeq" id="WP_094080612.1">
    <property type="nucleotide sequence ID" value="NZ_CP165644.1"/>
</dbReference>
<evidence type="ECO:0008006" key="4">
    <source>
        <dbReference type="Google" id="ProtNLM"/>
    </source>
</evidence>
<evidence type="ECO:0000256" key="2">
    <source>
        <dbReference type="SAM" id="SignalP"/>
    </source>
</evidence>
<feature type="chain" id="PRO_5044337707" description="Lipoprotein" evidence="2">
    <location>
        <begin position="20"/>
        <end position="72"/>
    </location>
</feature>
<dbReference type="AlphaFoldDB" id="A0AB39VL88"/>
<sequence>MKKLILLALGLGALSCTNAKLVDYNAGRLDTIEDYLKANKPYPGSKEYKSLEKEAESWSNQQPQQEQPSDQQ</sequence>
<evidence type="ECO:0000256" key="1">
    <source>
        <dbReference type="SAM" id="MobiDB-lite"/>
    </source>
</evidence>
<proteinExistence type="predicted"/>
<evidence type="ECO:0000313" key="3">
    <source>
        <dbReference type="EMBL" id="XDU67633.1"/>
    </source>
</evidence>
<protein>
    <recommendedName>
        <fullName evidence="4">Lipoprotein</fullName>
    </recommendedName>
</protein>
<dbReference type="PROSITE" id="PS51257">
    <property type="entry name" value="PROKAR_LIPOPROTEIN"/>
    <property type="match status" value="1"/>
</dbReference>
<feature type="signal peptide" evidence="2">
    <location>
        <begin position="1"/>
        <end position="19"/>
    </location>
</feature>
<name>A0AB39VL88_9FUSO</name>
<feature type="compositionally biased region" description="Basic and acidic residues" evidence="1">
    <location>
        <begin position="46"/>
        <end position="56"/>
    </location>
</feature>
<gene>
    <name evidence="3" type="ORF">AB8B22_04255</name>
</gene>
<feature type="region of interest" description="Disordered" evidence="1">
    <location>
        <begin position="38"/>
        <end position="72"/>
    </location>
</feature>
<dbReference type="EMBL" id="CP165644">
    <property type="protein sequence ID" value="XDU67633.1"/>
    <property type="molecule type" value="Genomic_DNA"/>
</dbReference>
<feature type="compositionally biased region" description="Low complexity" evidence="1">
    <location>
        <begin position="61"/>
        <end position="72"/>
    </location>
</feature>
<organism evidence="3">
    <name type="scientific">Leptotrichia rugosa</name>
    <dbReference type="NCBI Taxonomy" id="3239302"/>
    <lineage>
        <taxon>Bacteria</taxon>
        <taxon>Fusobacteriati</taxon>
        <taxon>Fusobacteriota</taxon>
        <taxon>Fusobacteriia</taxon>
        <taxon>Fusobacteriales</taxon>
        <taxon>Leptotrichiaceae</taxon>
        <taxon>Leptotrichia</taxon>
    </lineage>
</organism>
<keyword evidence="2" id="KW-0732">Signal</keyword>
<accession>A0AB39VL88</accession>